<dbReference type="InterPro" id="IPR017853">
    <property type="entry name" value="GH"/>
</dbReference>
<feature type="domain" description="Beta-galactosidase trimerisation" evidence="1">
    <location>
        <begin position="389"/>
        <end position="498"/>
    </location>
</feature>
<dbReference type="STRING" id="1817893.AUJ66_05645"/>
<dbReference type="InterPro" id="IPR029062">
    <property type="entry name" value="Class_I_gatase-like"/>
</dbReference>
<dbReference type="CDD" id="cd03143">
    <property type="entry name" value="A4_beta-galactosidase_middle_domain"/>
    <property type="match status" value="1"/>
</dbReference>
<protein>
    <recommendedName>
        <fullName evidence="1">Beta-galactosidase trimerisation domain-containing protein</fullName>
    </recommendedName>
</protein>
<accession>A0A1J4SD36</accession>
<organism evidence="2 3">
    <name type="scientific">Candidatus Desantisbacteria bacterium CG1_02_38_46</name>
    <dbReference type="NCBI Taxonomy" id="1817893"/>
    <lineage>
        <taxon>Bacteria</taxon>
        <taxon>Candidatus Desantisiibacteriota</taxon>
    </lineage>
</organism>
<dbReference type="AlphaFoldDB" id="A0A1J4SD36"/>
<dbReference type="SUPFAM" id="SSF51445">
    <property type="entry name" value="(Trans)glycosidases"/>
    <property type="match status" value="1"/>
</dbReference>
<comment type="caution">
    <text evidence="2">The sequence shown here is derived from an EMBL/GenBank/DDBJ whole genome shotgun (WGS) entry which is preliminary data.</text>
</comment>
<evidence type="ECO:0000313" key="2">
    <source>
        <dbReference type="EMBL" id="OIN96626.1"/>
    </source>
</evidence>
<evidence type="ECO:0000313" key="3">
    <source>
        <dbReference type="Proteomes" id="UP000182278"/>
    </source>
</evidence>
<dbReference type="Gene3D" id="3.20.20.80">
    <property type="entry name" value="Glycosidases"/>
    <property type="match status" value="1"/>
</dbReference>
<proteinExistence type="predicted"/>
<sequence length="666" mass="77717">MVPKELEWVWNARWASYEAGDKELYQFSEKDFDKKAKKLAQAGVNAVITSGFHFRWSFVHEWPKLSEMLRKIVKSCHKYNIKVVEHHSAVLTHNPAGENEWSQIKKWEINLKHKEFYKGLEDGDISYEGVWLSQMRQIDPRTGQFSHTVYKGWALCPNNPLYQKLYFQYLAQVYKCGVDGIMTDDVQFRPSGYGCGCPYCRKLFTQKTGYKMPPNGLCDKSFYGNMDNPSYRAWLIWRKESTRDHHRRVTNHFRRLGLELCRPFYSSADTTAWAIQGLAGEVENASKLWTTIFTEVLGLLPNYYTWPYAGSEAKHRNALCYREKVPAMCLFYPKDEKENLLCWALTKSWGQCYWGGISEKKQEALGEVFNFEKEHPELYEKPETISEIGILFSSQTRTTYKGMKEEYYVEEWRGWVQTLMRANIQFDVIIDQDLEQKRYFDRFKLLILPNAAHLSKKQISSLYSFVEKGGNLILTYETGMYDETGRKHEKYPLEKLKKYGKGKVLTIPGKPGVKTSFYLESIVDDKRLIKTNYKPDKNSMKLIIDSVKKLYNKPLLETENIHEGILVNIFKHKKELVIHLANVAGTSDYKGKIIKPAKHLNFPSVYSLSGKSSMTLKIRKIMRKAKLFSPEIKEEIDLNCYQKNSCTIVEIPDKYLNCYSAILLEK</sequence>
<reference evidence="2 3" key="1">
    <citation type="journal article" date="2016" name="Environ. Microbiol.">
        <title>Genomic resolution of a cold subsurface aquifer community provides metabolic insights for novel microbes adapted to high CO concentrations.</title>
        <authorList>
            <person name="Probst A.J."/>
            <person name="Castelle C.J."/>
            <person name="Singh A."/>
            <person name="Brown C.T."/>
            <person name="Anantharaman K."/>
            <person name="Sharon I."/>
            <person name="Hug L.A."/>
            <person name="Burstein D."/>
            <person name="Emerson J.B."/>
            <person name="Thomas B.C."/>
            <person name="Banfield J.F."/>
        </authorList>
    </citation>
    <scope>NUCLEOTIDE SEQUENCE [LARGE SCALE GENOMIC DNA]</scope>
    <source>
        <strain evidence="2">CG1_02_38_46</strain>
    </source>
</reference>
<dbReference type="Proteomes" id="UP000182278">
    <property type="component" value="Unassembled WGS sequence"/>
</dbReference>
<dbReference type="SUPFAM" id="SSF52317">
    <property type="entry name" value="Class I glutamine amidotransferase-like"/>
    <property type="match status" value="1"/>
</dbReference>
<dbReference type="Pfam" id="PF08532">
    <property type="entry name" value="Glyco_hydro_42M"/>
    <property type="match status" value="1"/>
</dbReference>
<name>A0A1J4SD36_9BACT</name>
<gene>
    <name evidence="2" type="ORF">AUJ66_05645</name>
</gene>
<dbReference type="GO" id="GO:0004565">
    <property type="term" value="F:beta-galactosidase activity"/>
    <property type="evidence" value="ECO:0007669"/>
    <property type="project" value="InterPro"/>
</dbReference>
<dbReference type="EMBL" id="MNUO01000087">
    <property type="protein sequence ID" value="OIN96626.1"/>
    <property type="molecule type" value="Genomic_DNA"/>
</dbReference>
<dbReference type="InterPro" id="IPR013738">
    <property type="entry name" value="Beta_galactosidase_Trimer"/>
</dbReference>
<dbReference type="GO" id="GO:0005975">
    <property type="term" value="P:carbohydrate metabolic process"/>
    <property type="evidence" value="ECO:0007669"/>
    <property type="project" value="InterPro"/>
</dbReference>
<dbReference type="Gene3D" id="3.40.50.880">
    <property type="match status" value="1"/>
</dbReference>
<evidence type="ECO:0000259" key="1">
    <source>
        <dbReference type="Pfam" id="PF08532"/>
    </source>
</evidence>